<evidence type="ECO:0000256" key="1">
    <source>
        <dbReference type="SAM" id="Phobius"/>
    </source>
</evidence>
<protein>
    <submittedName>
        <fullName evidence="2">Uncharacterized protein</fullName>
    </submittedName>
</protein>
<keyword evidence="1" id="KW-1133">Transmembrane helix</keyword>
<dbReference type="Proteomes" id="UP000193862">
    <property type="component" value="Unassembled WGS sequence"/>
</dbReference>
<evidence type="ECO:0000313" key="3">
    <source>
        <dbReference type="Proteomes" id="UP000193862"/>
    </source>
</evidence>
<dbReference type="AlphaFoldDB" id="A0A1Y5T461"/>
<feature type="transmembrane region" description="Helical" evidence="1">
    <location>
        <begin position="24"/>
        <end position="43"/>
    </location>
</feature>
<name>A0A1Y5T461_9RHOB</name>
<dbReference type="RefSeq" id="WP_085836982.1">
    <property type="nucleotide sequence ID" value="NZ_FWFS01000008.1"/>
</dbReference>
<evidence type="ECO:0000313" key="2">
    <source>
        <dbReference type="EMBL" id="SLN51962.1"/>
    </source>
</evidence>
<proteinExistence type="predicted"/>
<gene>
    <name evidence="2" type="ORF">AQS8620_02255</name>
</gene>
<accession>A0A1Y5T461</accession>
<reference evidence="2 3" key="1">
    <citation type="submission" date="2017-03" db="EMBL/GenBank/DDBJ databases">
        <authorList>
            <person name="Afonso C.L."/>
            <person name="Miller P.J."/>
            <person name="Scott M.A."/>
            <person name="Spackman E."/>
            <person name="Goraichik I."/>
            <person name="Dimitrov K.M."/>
            <person name="Suarez D.L."/>
            <person name="Swayne D.E."/>
        </authorList>
    </citation>
    <scope>NUCLEOTIDE SEQUENCE [LARGE SCALE GENOMIC DNA]</scope>
    <source>
        <strain evidence="2 3">CECT 8620</strain>
    </source>
</reference>
<sequence>METLTQALLAFDTKMMSLSPEQNMQIFALGLGLIALSVALLLFQKMRAGKAPHSAVKAVKEKPCNIPGVALPKRAQPSSRGFLARRSDEDDPFVRRVSEMRKLAA</sequence>
<keyword evidence="3" id="KW-1185">Reference proteome</keyword>
<keyword evidence="1" id="KW-0812">Transmembrane</keyword>
<organism evidence="2 3">
    <name type="scientific">Aquimixticola soesokkakensis</name>
    <dbReference type="NCBI Taxonomy" id="1519096"/>
    <lineage>
        <taxon>Bacteria</taxon>
        <taxon>Pseudomonadati</taxon>
        <taxon>Pseudomonadota</taxon>
        <taxon>Alphaproteobacteria</taxon>
        <taxon>Rhodobacterales</taxon>
        <taxon>Paracoccaceae</taxon>
        <taxon>Aquimixticola</taxon>
    </lineage>
</organism>
<dbReference type="EMBL" id="FWFS01000008">
    <property type="protein sequence ID" value="SLN51962.1"/>
    <property type="molecule type" value="Genomic_DNA"/>
</dbReference>
<keyword evidence="1" id="KW-0472">Membrane</keyword>